<dbReference type="AlphaFoldDB" id="A0A9P4PVV1"/>
<organism evidence="3 4">
    <name type="scientific">Karstenula rhodostoma CBS 690.94</name>
    <dbReference type="NCBI Taxonomy" id="1392251"/>
    <lineage>
        <taxon>Eukaryota</taxon>
        <taxon>Fungi</taxon>
        <taxon>Dikarya</taxon>
        <taxon>Ascomycota</taxon>
        <taxon>Pezizomycotina</taxon>
        <taxon>Dothideomycetes</taxon>
        <taxon>Pleosporomycetidae</taxon>
        <taxon>Pleosporales</taxon>
        <taxon>Massarineae</taxon>
        <taxon>Didymosphaeriaceae</taxon>
        <taxon>Karstenula</taxon>
    </lineage>
</organism>
<keyword evidence="2" id="KW-0732">Signal</keyword>
<name>A0A9P4PVV1_9PLEO</name>
<evidence type="ECO:0000256" key="1">
    <source>
        <dbReference type="SAM" id="MobiDB-lite"/>
    </source>
</evidence>
<feature type="chain" id="PRO_5040402452" description="Concanavalin A-like lectin/glucanase" evidence="2">
    <location>
        <begin position="18"/>
        <end position="244"/>
    </location>
</feature>
<feature type="compositionally biased region" description="Polar residues" evidence="1">
    <location>
        <begin position="78"/>
        <end position="92"/>
    </location>
</feature>
<accession>A0A9P4PVV1</accession>
<dbReference type="EMBL" id="MU001494">
    <property type="protein sequence ID" value="KAF2449726.1"/>
    <property type="molecule type" value="Genomic_DNA"/>
</dbReference>
<dbReference type="Proteomes" id="UP000799764">
    <property type="component" value="Unassembled WGS sequence"/>
</dbReference>
<evidence type="ECO:0000313" key="4">
    <source>
        <dbReference type="Proteomes" id="UP000799764"/>
    </source>
</evidence>
<dbReference type="OrthoDB" id="3792083at2759"/>
<reference evidence="3" key="1">
    <citation type="journal article" date="2020" name="Stud. Mycol.">
        <title>101 Dothideomycetes genomes: a test case for predicting lifestyles and emergence of pathogens.</title>
        <authorList>
            <person name="Haridas S."/>
            <person name="Albert R."/>
            <person name="Binder M."/>
            <person name="Bloem J."/>
            <person name="Labutti K."/>
            <person name="Salamov A."/>
            <person name="Andreopoulos B."/>
            <person name="Baker S."/>
            <person name="Barry K."/>
            <person name="Bills G."/>
            <person name="Bluhm B."/>
            <person name="Cannon C."/>
            <person name="Castanera R."/>
            <person name="Culley D."/>
            <person name="Daum C."/>
            <person name="Ezra D."/>
            <person name="Gonzalez J."/>
            <person name="Henrissat B."/>
            <person name="Kuo A."/>
            <person name="Liang C."/>
            <person name="Lipzen A."/>
            <person name="Lutzoni F."/>
            <person name="Magnuson J."/>
            <person name="Mondo S."/>
            <person name="Nolan M."/>
            <person name="Ohm R."/>
            <person name="Pangilinan J."/>
            <person name="Park H.-J."/>
            <person name="Ramirez L."/>
            <person name="Alfaro M."/>
            <person name="Sun H."/>
            <person name="Tritt A."/>
            <person name="Yoshinaga Y."/>
            <person name="Zwiers L.-H."/>
            <person name="Turgeon B."/>
            <person name="Goodwin S."/>
            <person name="Spatafora J."/>
            <person name="Crous P."/>
            <person name="Grigoriev I."/>
        </authorList>
    </citation>
    <scope>NUCLEOTIDE SEQUENCE</scope>
    <source>
        <strain evidence="3">CBS 690.94</strain>
    </source>
</reference>
<comment type="caution">
    <text evidence="3">The sequence shown here is derived from an EMBL/GenBank/DDBJ whole genome shotgun (WGS) entry which is preliminary data.</text>
</comment>
<gene>
    <name evidence="3" type="ORF">P171DRAFT_480793</name>
</gene>
<protein>
    <recommendedName>
        <fullName evidence="5">Concanavalin A-like lectin/glucanase</fullName>
    </recommendedName>
</protein>
<feature type="region of interest" description="Disordered" evidence="1">
    <location>
        <begin position="17"/>
        <end position="92"/>
    </location>
</feature>
<evidence type="ECO:0000256" key="2">
    <source>
        <dbReference type="SAM" id="SignalP"/>
    </source>
</evidence>
<evidence type="ECO:0008006" key="5">
    <source>
        <dbReference type="Google" id="ProtNLM"/>
    </source>
</evidence>
<evidence type="ECO:0000313" key="3">
    <source>
        <dbReference type="EMBL" id="KAF2449726.1"/>
    </source>
</evidence>
<proteinExistence type="predicted"/>
<feature type="signal peptide" evidence="2">
    <location>
        <begin position="1"/>
        <end position="17"/>
    </location>
</feature>
<sequence>MKFNIALLPALIGLATAAPTPEDQGGPPTWRRDAKAQVGRLTWRRDLEPQRADLPRGSGKRDLNAEADRPVLFRRSPESQNGPPTWKRQYNTGTIRPSFTHVWTATPGLGFFEASSTGYVRFETTETDQTFQPDASLRGQSAIVGFDFNAPRDEIKDGTAFQVFFAQEDLVLEKDKNKSNTNSTRGSHVARFVFENGVPQLPEGESGKFRVPDKTQFTLQVVGSDGAEFEFNAVGGEGLSVTSI</sequence>
<keyword evidence="4" id="KW-1185">Reference proteome</keyword>
<feature type="compositionally biased region" description="Basic and acidic residues" evidence="1">
    <location>
        <begin position="43"/>
        <end position="77"/>
    </location>
</feature>